<evidence type="ECO:0000259" key="1">
    <source>
        <dbReference type="Pfam" id="PF24963"/>
    </source>
</evidence>
<evidence type="ECO:0000313" key="3">
    <source>
        <dbReference type="Proteomes" id="UP000260680"/>
    </source>
</evidence>
<name>A0A3E2NBV5_9FIRM</name>
<dbReference type="EMBL" id="QOHO01000035">
    <property type="protein sequence ID" value="RFZ78495.1"/>
    <property type="molecule type" value="Genomic_DNA"/>
</dbReference>
<dbReference type="Gene3D" id="3.40.50.10400">
    <property type="entry name" value="Hypothetical protein PA1492"/>
    <property type="match status" value="1"/>
</dbReference>
<evidence type="ECO:0000313" key="2">
    <source>
        <dbReference type="EMBL" id="RFZ78495.1"/>
    </source>
</evidence>
<proteinExistence type="predicted"/>
<accession>A0A3E2NBV5</accession>
<gene>
    <name evidence="2" type="ORF">DS742_12885</name>
</gene>
<sequence>MNMVYIASPLRGDYNTNIKNAVEYCRLAGAQGVLPLAPHIIFSQWCNDTIPEQREKGLQLGLALLEKVDELWVMGTTFSQGMQGEVAFAMEHKIPIFFVSHPHDPAYYPVSADENRLLTSLDCTPESRQESYEGQFVVLRHEHIRQEYRTPRNQIWTVTHGPGCRPNYAHSDTIHLTHPVDGDRMVVGRGDVWGVPTLKTMDCIRQAYPEFDAALQPAAEPEGELCR</sequence>
<comment type="caution">
    <text evidence="2">The sequence shown here is derived from an EMBL/GenBank/DDBJ whole genome shotgun (WGS) entry which is preliminary data.</text>
</comment>
<reference evidence="2 3" key="1">
    <citation type="submission" date="2018-07" db="EMBL/GenBank/DDBJ databases">
        <title>New species, Clostridium PI-S10-A1B.</title>
        <authorList>
            <person name="Krishna G."/>
            <person name="Summeta K."/>
            <person name="Shikha S."/>
            <person name="Prabhu P.B."/>
            <person name="Suresh K."/>
        </authorList>
    </citation>
    <scope>NUCLEOTIDE SEQUENCE [LARGE SCALE GENOMIC DNA]</scope>
    <source>
        <strain evidence="2 3">PI-S10-A1B</strain>
    </source>
</reference>
<dbReference type="InterPro" id="IPR056670">
    <property type="entry name" value="DUF7768"/>
</dbReference>
<feature type="domain" description="DUF7768" evidence="1">
    <location>
        <begin position="3"/>
        <end position="97"/>
    </location>
</feature>
<organism evidence="2 3">
    <name type="scientific">Lacrimispora amygdalina</name>
    <dbReference type="NCBI Taxonomy" id="253257"/>
    <lineage>
        <taxon>Bacteria</taxon>
        <taxon>Bacillati</taxon>
        <taxon>Bacillota</taxon>
        <taxon>Clostridia</taxon>
        <taxon>Lachnospirales</taxon>
        <taxon>Lachnospiraceae</taxon>
        <taxon>Lacrimispora</taxon>
    </lineage>
</organism>
<dbReference type="Pfam" id="PF24963">
    <property type="entry name" value="DUF7768"/>
    <property type="match status" value="1"/>
</dbReference>
<dbReference type="AlphaFoldDB" id="A0A3E2NBV5"/>
<protein>
    <recommendedName>
        <fullName evidence="1">DUF7768 domain-containing protein</fullName>
    </recommendedName>
</protein>
<dbReference type="OrthoDB" id="9807423at2"/>
<dbReference type="Proteomes" id="UP000260680">
    <property type="component" value="Unassembled WGS sequence"/>
</dbReference>